<sequence>PYYPSGPFPANAGYLDSNISTYVAPSSDGPYGLKPYSGYRDGGSFSHGRPRRDPFPPMIDGNRWSSQAEPIDLDNPYREPLHPLDSPGNHAHPSEMYAPGEYGRGRSSGQIVYSSGPVRFPSRVGPTINYGFRPRHLEPGFQVSRPPRPDLKRPRFSDSGHAFRSAPTFYCETCKVSCVGSTAFTDHQKGQRHQKRLSQQKAIEQLKSDKRDVVVQASPKTGTIELRCELCDVACTGAGAYSAHLAGRQHQRTLKLHKELGKPIPPTNDPLVPSAVADALVAPASTPNVKPAVAEAKVQPEEEKPEKQSAKSECELKKVDLSLLTTQSKPPVGAEYVEQVLGPGGKGIHFQCKLCDCKFTNADAKEMHIRGRRHRMQYKKKVDPSITVERKSSTNHPRKSRKSDVMVPPATVVRLPGPASMPAPFVEPNHGMFSRPPFVVSPAGRFSRPPQFPNVMIENRFMSAKHASLVPTDTEALAMKTVITICEHALKSISDDLVEQSVRTVAKKPDDDNVAAENEAPKTNQTTQVVEDRLLRGVVRVGHLGKSLLLRGDYTGDLVLVCSNWPTTGLVEYLQKELPDVLSNLDSRFSYELETEIKVGKLTVSATKKPDAEENEADEQHPDWPTISAVLAVLDRILCAELQVVSHGRAPGSGKSSFASQTGVRSPAPYVGPSRLFRRFFEAISSGLLLQLKPLAPEDDSFTGVNDENNFFAYEVLAKAPLELRERVTVSAHLALRQIAFRQLFKVLRIEPTAAQHSHRRSVPSDDGCSAKDVDGVEGDEEDVEDEADQCNESEDQISGTGAPPKRPCIDQATTFEYGQADNTNLTATPATSAATVATTSVTTPTSVMATRSSGRLSTGGAKN</sequence>
<feature type="region of interest" description="Disordered" evidence="1">
    <location>
        <begin position="26"/>
        <end position="115"/>
    </location>
</feature>
<dbReference type="PROSITE" id="PS00028">
    <property type="entry name" value="ZINC_FINGER_C2H2_1"/>
    <property type="match status" value="2"/>
</dbReference>
<dbReference type="PROSITE" id="PS51703">
    <property type="entry name" value="DZF"/>
    <property type="match status" value="1"/>
</dbReference>
<dbReference type="GO" id="GO:0003676">
    <property type="term" value="F:nucleic acid binding"/>
    <property type="evidence" value="ECO:0007669"/>
    <property type="project" value="InterPro"/>
</dbReference>
<dbReference type="Gene3D" id="1.10.1410.40">
    <property type="match status" value="1"/>
</dbReference>
<evidence type="ECO:0000313" key="3">
    <source>
        <dbReference type="EMBL" id="KAA0183627.1"/>
    </source>
</evidence>
<accession>A0A8E0RIR2</accession>
<dbReference type="GO" id="GO:0008270">
    <property type="term" value="F:zinc ion binding"/>
    <property type="evidence" value="ECO:0007669"/>
    <property type="project" value="InterPro"/>
</dbReference>
<dbReference type="EMBL" id="LUCM01011655">
    <property type="protein sequence ID" value="KAA0183627.1"/>
    <property type="molecule type" value="Genomic_DNA"/>
</dbReference>
<dbReference type="InterPro" id="IPR006561">
    <property type="entry name" value="DZF_dom"/>
</dbReference>
<dbReference type="InterPro" id="IPR043519">
    <property type="entry name" value="NT_sf"/>
</dbReference>
<dbReference type="InterPro" id="IPR049401">
    <property type="entry name" value="DZF_dom_N"/>
</dbReference>
<keyword evidence="4" id="KW-1185">Reference proteome</keyword>
<dbReference type="PANTHER" id="PTHR45762">
    <property type="entry name" value="ZINC FINGER RNA-BINDING PROTEIN"/>
    <property type="match status" value="1"/>
</dbReference>
<feature type="compositionally biased region" description="Acidic residues" evidence="1">
    <location>
        <begin position="776"/>
        <end position="796"/>
    </location>
</feature>
<dbReference type="Pfam" id="PF07528">
    <property type="entry name" value="DZF_N"/>
    <property type="match status" value="1"/>
</dbReference>
<dbReference type="InterPro" id="IPR013087">
    <property type="entry name" value="Znf_C2H2_type"/>
</dbReference>
<name>A0A8E0RIR2_9TREM</name>
<organism evidence="3 4">
    <name type="scientific">Fasciolopsis buskii</name>
    <dbReference type="NCBI Taxonomy" id="27845"/>
    <lineage>
        <taxon>Eukaryota</taxon>
        <taxon>Metazoa</taxon>
        <taxon>Spiralia</taxon>
        <taxon>Lophotrochozoa</taxon>
        <taxon>Platyhelminthes</taxon>
        <taxon>Trematoda</taxon>
        <taxon>Digenea</taxon>
        <taxon>Plagiorchiida</taxon>
        <taxon>Echinostomata</taxon>
        <taxon>Echinostomatoidea</taxon>
        <taxon>Fasciolidae</taxon>
        <taxon>Fasciolopsis</taxon>
    </lineage>
</organism>
<feature type="compositionally biased region" description="Basic and acidic residues" evidence="1">
    <location>
        <begin position="147"/>
        <end position="158"/>
    </location>
</feature>
<dbReference type="Proteomes" id="UP000728185">
    <property type="component" value="Unassembled WGS sequence"/>
</dbReference>
<dbReference type="SMART" id="SM00572">
    <property type="entry name" value="DZF"/>
    <property type="match status" value="1"/>
</dbReference>
<proteinExistence type="predicted"/>
<dbReference type="SMART" id="SM00451">
    <property type="entry name" value="ZnF_U1"/>
    <property type="match status" value="3"/>
</dbReference>
<dbReference type="AlphaFoldDB" id="A0A8E0RIR2"/>
<evidence type="ECO:0000259" key="2">
    <source>
        <dbReference type="PROSITE" id="PS51703"/>
    </source>
</evidence>
<dbReference type="InterPro" id="IPR003604">
    <property type="entry name" value="Matrin/U1-like-C_Znf_C2H2"/>
</dbReference>
<feature type="region of interest" description="Disordered" evidence="1">
    <location>
        <begin position="377"/>
        <end position="404"/>
    </location>
</feature>
<feature type="region of interest" description="Disordered" evidence="1">
    <location>
        <begin position="845"/>
        <end position="864"/>
    </location>
</feature>
<gene>
    <name evidence="3" type="ORF">FBUS_05484</name>
</gene>
<dbReference type="PANTHER" id="PTHR45762:SF3">
    <property type="entry name" value="ZINC-FINGER PROTEIN AT 72D, ISOFORM B"/>
    <property type="match status" value="1"/>
</dbReference>
<dbReference type="InterPro" id="IPR036236">
    <property type="entry name" value="Znf_C2H2_sf"/>
</dbReference>
<evidence type="ECO:0000256" key="1">
    <source>
        <dbReference type="SAM" id="MobiDB-lite"/>
    </source>
</evidence>
<protein>
    <submittedName>
        <fullName evidence="3">Putative double-stranded rna-binding protein zn72d</fullName>
    </submittedName>
</protein>
<evidence type="ECO:0000313" key="4">
    <source>
        <dbReference type="Proteomes" id="UP000728185"/>
    </source>
</evidence>
<feature type="region of interest" description="Disordered" evidence="1">
    <location>
        <begin position="755"/>
        <end position="813"/>
    </location>
</feature>
<reference evidence="3" key="1">
    <citation type="submission" date="2019-05" db="EMBL/GenBank/DDBJ databases">
        <title>Annotation for the trematode Fasciolopsis buski.</title>
        <authorList>
            <person name="Choi Y.-J."/>
        </authorList>
    </citation>
    <scope>NUCLEOTIDE SEQUENCE</scope>
    <source>
        <strain evidence="3">HT</strain>
        <tissue evidence="3">Whole worm</tissue>
    </source>
</reference>
<dbReference type="SUPFAM" id="SSF57667">
    <property type="entry name" value="beta-beta-alpha zinc fingers"/>
    <property type="match status" value="3"/>
</dbReference>
<dbReference type="Pfam" id="PF12874">
    <property type="entry name" value="zf-met"/>
    <property type="match status" value="3"/>
</dbReference>
<feature type="non-terminal residue" evidence="3">
    <location>
        <position position="864"/>
    </location>
</feature>
<feature type="region of interest" description="Disordered" evidence="1">
    <location>
        <begin position="129"/>
        <end position="158"/>
    </location>
</feature>
<feature type="domain" description="DZF" evidence="2">
    <location>
        <begin position="423"/>
        <end position="788"/>
    </location>
</feature>
<dbReference type="Gene3D" id="3.30.160.60">
    <property type="entry name" value="Classic Zinc Finger"/>
    <property type="match status" value="3"/>
</dbReference>
<comment type="caution">
    <text evidence="3">The sequence shown here is derived from an EMBL/GenBank/DDBJ whole genome shotgun (WGS) entry which is preliminary data.</text>
</comment>
<dbReference type="OrthoDB" id="8898434at2759"/>
<feature type="compositionally biased region" description="Basic and acidic residues" evidence="1">
    <location>
        <begin position="380"/>
        <end position="392"/>
    </location>
</feature>
<dbReference type="SMART" id="SM00355">
    <property type="entry name" value="ZnF_C2H2"/>
    <property type="match status" value="3"/>
</dbReference>
<dbReference type="Gene3D" id="3.30.460.10">
    <property type="entry name" value="Beta Polymerase, domain 2"/>
    <property type="match status" value="1"/>
</dbReference>